<dbReference type="Pfam" id="PF12609">
    <property type="entry name" value="DUF3774"/>
    <property type="match status" value="1"/>
</dbReference>
<dbReference type="InterPro" id="IPR022251">
    <property type="entry name" value="DUF3774_wound-induced"/>
</dbReference>
<dbReference type="AlphaFoldDB" id="A0A1J7HRV9"/>
<proteinExistence type="predicted"/>
<organism evidence="2 3">
    <name type="scientific">Lupinus angustifolius</name>
    <name type="common">Narrow-leaved blue lupine</name>
    <dbReference type="NCBI Taxonomy" id="3871"/>
    <lineage>
        <taxon>Eukaryota</taxon>
        <taxon>Viridiplantae</taxon>
        <taxon>Streptophyta</taxon>
        <taxon>Embryophyta</taxon>
        <taxon>Tracheophyta</taxon>
        <taxon>Spermatophyta</taxon>
        <taxon>Magnoliopsida</taxon>
        <taxon>eudicotyledons</taxon>
        <taxon>Gunneridae</taxon>
        <taxon>Pentapetalae</taxon>
        <taxon>rosids</taxon>
        <taxon>fabids</taxon>
        <taxon>Fabales</taxon>
        <taxon>Fabaceae</taxon>
        <taxon>Papilionoideae</taxon>
        <taxon>50 kb inversion clade</taxon>
        <taxon>genistoids sensu lato</taxon>
        <taxon>core genistoids</taxon>
        <taxon>Genisteae</taxon>
        <taxon>Lupinus</taxon>
    </lineage>
</organism>
<sequence>MSCATNKAWVVATSVGVVEALKDQGLCRWNYALSHIIHPSPTNTTNWVAVIRDLDESKPRRRNTASIETGAVNKRRN</sequence>
<keyword evidence="3" id="KW-1185">Reference proteome</keyword>
<gene>
    <name evidence="2" type="ORF">TanjilG_27369</name>
</gene>
<dbReference type="EMBL" id="CM007363">
    <property type="protein sequence ID" value="OIW15518.1"/>
    <property type="molecule type" value="Genomic_DNA"/>
</dbReference>
<dbReference type="Gramene" id="OIW15518">
    <property type="protein sequence ID" value="OIW15518"/>
    <property type="gene ID" value="TanjilG_27369"/>
</dbReference>
<dbReference type="Proteomes" id="UP000188354">
    <property type="component" value="Chromosome LG03"/>
</dbReference>
<feature type="region of interest" description="Disordered" evidence="1">
    <location>
        <begin position="58"/>
        <end position="77"/>
    </location>
</feature>
<reference evidence="2 3" key="1">
    <citation type="journal article" date="2017" name="Plant Biotechnol. J.">
        <title>A comprehensive draft genome sequence for lupin (Lupinus angustifolius), an emerging health food: insights into plant-microbe interactions and legume evolution.</title>
        <authorList>
            <person name="Hane J.K."/>
            <person name="Ming Y."/>
            <person name="Kamphuis L.G."/>
            <person name="Nelson M.N."/>
            <person name="Garg G."/>
            <person name="Atkins C.A."/>
            <person name="Bayer P.E."/>
            <person name="Bravo A."/>
            <person name="Bringans S."/>
            <person name="Cannon S."/>
            <person name="Edwards D."/>
            <person name="Foley R."/>
            <person name="Gao L.L."/>
            <person name="Harrison M.J."/>
            <person name="Huang W."/>
            <person name="Hurgobin B."/>
            <person name="Li S."/>
            <person name="Liu C.W."/>
            <person name="McGrath A."/>
            <person name="Morahan G."/>
            <person name="Murray J."/>
            <person name="Weller J."/>
            <person name="Jian J."/>
            <person name="Singh K.B."/>
        </authorList>
    </citation>
    <scope>NUCLEOTIDE SEQUENCE [LARGE SCALE GENOMIC DNA]</scope>
    <source>
        <strain evidence="3">cv. Tanjil</strain>
        <tissue evidence="2">Whole plant</tissue>
    </source>
</reference>
<evidence type="ECO:0000313" key="2">
    <source>
        <dbReference type="EMBL" id="OIW15518.1"/>
    </source>
</evidence>
<evidence type="ECO:0000313" key="3">
    <source>
        <dbReference type="Proteomes" id="UP000188354"/>
    </source>
</evidence>
<evidence type="ECO:0000256" key="1">
    <source>
        <dbReference type="SAM" id="MobiDB-lite"/>
    </source>
</evidence>
<dbReference type="PANTHER" id="PTHR33090">
    <property type="entry name" value="DUF3774 DOMAIN PROTEIN-RELATED"/>
    <property type="match status" value="1"/>
</dbReference>
<protein>
    <submittedName>
        <fullName evidence="2">Uncharacterized protein</fullName>
    </submittedName>
</protein>
<name>A0A1J7HRV9_LUPAN</name>
<accession>A0A1J7HRV9</accession>